<gene>
    <name evidence="2" type="ORF">ATANTOWER_022080</name>
</gene>
<keyword evidence="3" id="KW-1185">Reference proteome</keyword>
<organism evidence="2 3">
    <name type="scientific">Ataeniobius toweri</name>
    <dbReference type="NCBI Taxonomy" id="208326"/>
    <lineage>
        <taxon>Eukaryota</taxon>
        <taxon>Metazoa</taxon>
        <taxon>Chordata</taxon>
        <taxon>Craniata</taxon>
        <taxon>Vertebrata</taxon>
        <taxon>Euteleostomi</taxon>
        <taxon>Actinopterygii</taxon>
        <taxon>Neopterygii</taxon>
        <taxon>Teleostei</taxon>
        <taxon>Neoteleostei</taxon>
        <taxon>Acanthomorphata</taxon>
        <taxon>Ovalentaria</taxon>
        <taxon>Atherinomorphae</taxon>
        <taxon>Cyprinodontiformes</taxon>
        <taxon>Goodeidae</taxon>
        <taxon>Ataeniobius</taxon>
    </lineage>
</organism>
<proteinExistence type="predicted"/>
<evidence type="ECO:0000313" key="3">
    <source>
        <dbReference type="Proteomes" id="UP001345963"/>
    </source>
</evidence>
<evidence type="ECO:0000313" key="2">
    <source>
        <dbReference type="EMBL" id="MED6247953.1"/>
    </source>
</evidence>
<accession>A0ABU7BC45</accession>
<reference evidence="2 3" key="1">
    <citation type="submission" date="2021-07" db="EMBL/GenBank/DDBJ databases">
        <authorList>
            <person name="Palmer J.M."/>
        </authorList>
    </citation>
    <scope>NUCLEOTIDE SEQUENCE [LARGE SCALE GENOMIC DNA]</scope>
    <source>
        <strain evidence="2 3">AT_MEX2019</strain>
        <tissue evidence="2">Muscle</tissue>
    </source>
</reference>
<name>A0ABU7BC45_9TELE</name>
<sequence>MTESPRRGTVQHPRQGRQEGLVLCTTAWPTGRNNSNRPLPDLKVQGCDPLIHRGKPQNEMVELGGDKQTHPSLPPLPSGHSRVEESPASLKELRSRAHAVPQGEPGYL</sequence>
<dbReference type="EMBL" id="JAHUTI010049652">
    <property type="protein sequence ID" value="MED6247953.1"/>
    <property type="molecule type" value="Genomic_DNA"/>
</dbReference>
<feature type="region of interest" description="Disordered" evidence="1">
    <location>
        <begin position="26"/>
        <end position="108"/>
    </location>
</feature>
<protein>
    <submittedName>
        <fullName evidence="2">Uncharacterized protein</fullName>
    </submittedName>
</protein>
<comment type="caution">
    <text evidence="2">The sequence shown here is derived from an EMBL/GenBank/DDBJ whole genome shotgun (WGS) entry which is preliminary data.</text>
</comment>
<feature type="compositionally biased region" description="Polar residues" evidence="1">
    <location>
        <begin position="27"/>
        <end position="37"/>
    </location>
</feature>
<evidence type="ECO:0000256" key="1">
    <source>
        <dbReference type="SAM" id="MobiDB-lite"/>
    </source>
</evidence>
<feature type="compositionally biased region" description="Basic and acidic residues" evidence="1">
    <location>
        <begin position="81"/>
        <end position="95"/>
    </location>
</feature>
<dbReference type="Proteomes" id="UP001345963">
    <property type="component" value="Unassembled WGS sequence"/>
</dbReference>
<feature type="region of interest" description="Disordered" evidence="1">
    <location>
        <begin position="1"/>
        <end position="20"/>
    </location>
</feature>